<dbReference type="InterPro" id="IPR014743">
    <property type="entry name" value="Cl-channel_core"/>
</dbReference>
<dbReference type="GO" id="GO:0005886">
    <property type="term" value="C:plasma membrane"/>
    <property type="evidence" value="ECO:0007669"/>
    <property type="project" value="TreeGrafter"/>
</dbReference>
<keyword evidence="3 9" id="KW-0812">Transmembrane</keyword>
<feature type="transmembrane region" description="Helical" evidence="9">
    <location>
        <begin position="421"/>
        <end position="442"/>
    </location>
</feature>
<feature type="transmembrane region" description="Helical" evidence="9">
    <location>
        <begin position="89"/>
        <end position="110"/>
    </location>
</feature>
<sequence>MSYGLEYEDSVIFGKYHDRLADFARNEAQKQKESEAITTTPTKPAQRAALLRYYITLNGILGDWPFVVSLSLVVSLLGFSVDMTQEIVLLNYFVWIIYNVVLVLIAATIVRYSSPHTAGAGLAEVKVVVRGVVINEYLAFSTLVSKLVGLPLVLATNLGVGKEVGPFIHISSMVMYQLFQPYNFLSSKTEFNVRFQELVAISASVGVASSFASPIGGVLFSVEIIRSFFAVNSYVQAFIAATIAAFMYRLYFVLVASEKLQTHIFITHFRETDPYEPAEVILFAFLGIMCGFLAWLFIFLLRQMIQFLRNTKSVHDFLFKYPFVYPFTAAFLIATFKYKLFIGKYTSTWLPVDNALHSLYANFTWNSNGFNIDGNINSTYILNNWSTSSTSLYTNALFFFISYFFTTLVATTVYVPGGLVVPLFLTGGAFGRFYGEIISSFLNTFYESSSNRTIVVGAYAVASSAALCGSVTGSLATTVIAAELTGQLTHFIPIIICVASAHLCARNLGPSIFDSIIKMKDLPFIPSVIRNSPEAYDILVEEFMETDVPFVWSECTYEYLRDVLETNLARYPYVHSPLKKYLLGTIRVHELKNLLDDQLTENESEKVETDATEDAKKKEEKFKAKLHAIVNFESCHIDAAPLQVMEGTPLINNQWKMTKGQTDSELEYENTVIFGRYHEALADFARSEAEKIKVKSRNFANFVKYVTIGGLLGDWPLLMTLAVIVATLSILVDFGVNVLHIVQHWLLKQYEDNFINYVIWTCFSVSIVSFCVVIVRNVSPQAGGSGLAEIKVIIRGVILKEYLSMRTLFVKTTLLPLVIASGFGLGKEVTFIHSYSSAVGVAAAFAAPVGAVLYSVEIVKSFFAVRSYFEAFLSATFAALLYRFLYVVFAAENGITYMFPTKFRNDHPYETVEIIAFMLLGVLCGLFSWFFVTLQRQIVQFSRGTTVVHDFLEHYPIIYPIVISFLIASTKYKQFFGQYSSAWLTMEQSLTDLYSNFTWDSHKRINITNITNLQAEEEAILNRWTTSSTSIYSNTFLFFATNLIITTFASTIAVPGGIMVPMFVVGAGFGRYYGENLANLLRLLGSTRIESNLIVGAYAVAGSAALCGAATGSLATAVIAFEITGQLTHFIPIILCVICANILARNLGPTIYENIIHMKNLPYLPAMIKNTPEAYRILVEEFMDKQIRFVWRGCKYSDIQNILKEKSKVMRFPFVHSPETKYLLGTIHTLELTNLLEKHLQANKDDPDNLSEVVNFEMVRIDAAPLQVMEGTPLVNIHNLFSLLSLQVIYVTSLGRVTGVVTLKK</sequence>
<evidence type="ECO:0000256" key="4">
    <source>
        <dbReference type="ARBA" id="ARBA00022737"/>
    </source>
</evidence>
<dbReference type="InterPro" id="IPR050970">
    <property type="entry name" value="Cl_channel_volt-gated"/>
</dbReference>
<feature type="transmembrane region" description="Helical" evidence="9">
    <location>
        <begin position="1127"/>
        <end position="1144"/>
    </location>
</feature>
<dbReference type="PANTHER" id="PTHR45720">
    <property type="entry name" value="CHLORIDE CHANNEL PROTEIN 2"/>
    <property type="match status" value="1"/>
</dbReference>
<evidence type="ECO:0000256" key="2">
    <source>
        <dbReference type="ARBA" id="ARBA00022448"/>
    </source>
</evidence>
<accession>A0A443SLQ8</accession>
<keyword evidence="4" id="KW-0677">Repeat</keyword>
<feature type="non-terminal residue" evidence="10">
    <location>
        <position position="1305"/>
    </location>
</feature>
<feature type="transmembrane region" description="Helical" evidence="9">
    <location>
        <begin position="321"/>
        <end position="340"/>
    </location>
</feature>
<feature type="transmembrane region" description="Helical" evidence="9">
    <location>
        <begin position="234"/>
        <end position="257"/>
    </location>
</feature>
<dbReference type="InterPro" id="IPR046342">
    <property type="entry name" value="CBS_dom_sf"/>
</dbReference>
<feature type="transmembrane region" description="Helical" evidence="9">
    <location>
        <begin position="454"/>
        <end position="482"/>
    </location>
</feature>
<keyword evidence="6" id="KW-0406">Ion transport</keyword>
<feature type="transmembrane region" description="Helical" evidence="9">
    <location>
        <begin position="1031"/>
        <end position="1052"/>
    </location>
</feature>
<dbReference type="OrthoDB" id="4564at2759"/>
<feature type="transmembrane region" description="Helical" evidence="9">
    <location>
        <begin position="911"/>
        <end position="934"/>
    </location>
</feature>
<feature type="transmembrane region" description="Helical" evidence="9">
    <location>
        <begin position="868"/>
        <end position="891"/>
    </location>
</feature>
<keyword evidence="5 9" id="KW-1133">Transmembrane helix</keyword>
<feature type="transmembrane region" description="Helical" evidence="9">
    <location>
        <begin position="392"/>
        <end position="415"/>
    </location>
</feature>
<name>A0A443SLQ8_9ACAR</name>
<feature type="transmembrane region" description="Helical" evidence="9">
    <location>
        <begin position="1058"/>
        <end position="1074"/>
    </location>
</feature>
<dbReference type="InterPro" id="IPR001807">
    <property type="entry name" value="ClC"/>
</dbReference>
<comment type="caution">
    <text evidence="10">The sequence shown here is derived from an EMBL/GenBank/DDBJ whole genome shotgun (WGS) entry which is preliminary data.</text>
</comment>
<dbReference type="VEuPathDB" id="VectorBase:LDEU003581"/>
<evidence type="ECO:0000256" key="7">
    <source>
        <dbReference type="ARBA" id="ARBA00023136"/>
    </source>
</evidence>
<feature type="transmembrane region" description="Helical" evidence="9">
    <location>
        <begin position="754"/>
        <end position="775"/>
    </location>
</feature>
<evidence type="ECO:0000313" key="10">
    <source>
        <dbReference type="EMBL" id="RWS28460.1"/>
    </source>
</evidence>
<evidence type="ECO:0000256" key="8">
    <source>
        <dbReference type="ARBA" id="ARBA00023214"/>
    </source>
</evidence>
<evidence type="ECO:0000256" key="1">
    <source>
        <dbReference type="ARBA" id="ARBA00004141"/>
    </source>
</evidence>
<protein>
    <submittedName>
        <fullName evidence="10">Chloride channel protein 2-like isoform X3</fullName>
    </submittedName>
</protein>
<evidence type="ECO:0000256" key="5">
    <source>
        <dbReference type="ARBA" id="ARBA00022989"/>
    </source>
</evidence>
<evidence type="ECO:0000256" key="3">
    <source>
        <dbReference type="ARBA" id="ARBA00022692"/>
    </source>
</evidence>
<dbReference type="PANTHER" id="PTHR45720:SF10">
    <property type="entry name" value="CHLORIDE CHANNEL PROTEIN 2"/>
    <property type="match status" value="1"/>
</dbReference>
<dbReference type="SUPFAM" id="SSF81340">
    <property type="entry name" value="Clc chloride channel"/>
    <property type="match status" value="2"/>
</dbReference>
<feature type="transmembrane region" description="Helical" evidence="9">
    <location>
        <begin position="53"/>
        <end position="77"/>
    </location>
</feature>
<feature type="transmembrane region" description="Helical" evidence="9">
    <location>
        <begin position="198"/>
        <end position="222"/>
    </location>
</feature>
<reference evidence="10 11" key="1">
    <citation type="journal article" date="2018" name="Gigascience">
        <title>Genomes of trombidid mites reveal novel predicted allergens and laterally-transferred genes associated with secondary metabolism.</title>
        <authorList>
            <person name="Dong X."/>
            <person name="Chaisiri K."/>
            <person name="Xia D."/>
            <person name="Armstrong S.D."/>
            <person name="Fang Y."/>
            <person name="Donnelly M.J."/>
            <person name="Kadowaki T."/>
            <person name="McGarry J.W."/>
            <person name="Darby A.C."/>
            <person name="Makepeace B.L."/>
        </authorList>
    </citation>
    <scope>NUCLEOTIDE SEQUENCE [LARGE SCALE GENOMIC DNA]</scope>
    <source>
        <strain evidence="10">UoL-UT</strain>
    </source>
</reference>
<dbReference type="EMBL" id="NCKV01001364">
    <property type="protein sequence ID" value="RWS28460.1"/>
    <property type="molecule type" value="Genomic_DNA"/>
</dbReference>
<proteinExistence type="predicted"/>
<gene>
    <name evidence="10" type="ORF">B4U80_07792</name>
</gene>
<evidence type="ECO:0000256" key="9">
    <source>
        <dbReference type="SAM" id="Phobius"/>
    </source>
</evidence>
<keyword evidence="7 9" id="KW-0472">Membrane</keyword>
<feature type="transmembrane region" description="Helical" evidence="9">
    <location>
        <begin position="278"/>
        <end position="301"/>
    </location>
</feature>
<feature type="transmembrane region" description="Helical" evidence="9">
    <location>
        <begin position="808"/>
        <end position="826"/>
    </location>
</feature>
<feature type="transmembrane region" description="Helical" evidence="9">
    <location>
        <begin position="1095"/>
        <end position="1121"/>
    </location>
</feature>
<dbReference type="PRINTS" id="PR00762">
    <property type="entry name" value="CLCHANNEL"/>
</dbReference>
<feature type="transmembrane region" description="Helical" evidence="9">
    <location>
        <begin position="488"/>
        <end position="509"/>
    </location>
</feature>
<keyword evidence="11" id="KW-1185">Reference proteome</keyword>
<comment type="subcellular location">
    <subcellularLocation>
        <location evidence="1">Membrane</location>
        <topology evidence="1">Multi-pass membrane protein</topology>
    </subcellularLocation>
</comment>
<dbReference type="Gene3D" id="3.10.580.10">
    <property type="entry name" value="CBS-domain"/>
    <property type="match status" value="3"/>
</dbReference>
<dbReference type="GO" id="GO:0005247">
    <property type="term" value="F:voltage-gated chloride channel activity"/>
    <property type="evidence" value="ECO:0007669"/>
    <property type="project" value="TreeGrafter"/>
</dbReference>
<keyword evidence="8" id="KW-0868">Chloride</keyword>
<keyword evidence="2" id="KW-0813">Transport</keyword>
<evidence type="ECO:0000256" key="6">
    <source>
        <dbReference type="ARBA" id="ARBA00023065"/>
    </source>
</evidence>
<organism evidence="10 11">
    <name type="scientific">Leptotrombidium deliense</name>
    <dbReference type="NCBI Taxonomy" id="299467"/>
    <lineage>
        <taxon>Eukaryota</taxon>
        <taxon>Metazoa</taxon>
        <taxon>Ecdysozoa</taxon>
        <taxon>Arthropoda</taxon>
        <taxon>Chelicerata</taxon>
        <taxon>Arachnida</taxon>
        <taxon>Acari</taxon>
        <taxon>Acariformes</taxon>
        <taxon>Trombidiformes</taxon>
        <taxon>Prostigmata</taxon>
        <taxon>Anystina</taxon>
        <taxon>Parasitengona</taxon>
        <taxon>Trombiculoidea</taxon>
        <taxon>Trombiculidae</taxon>
        <taxon>Leptotrombidium</taxon>
    </lineage>
</organism>
<dbReference type="Proteomes" id="UP000288716">
    <property type="component" value="Unassembled WGS sequence"/>
</dbReference>
<dbReference type="Pfam" id="PF00654">
    <property type="entry name" value="Voltage_CLC"/>
    <property type="match status" value="3"/>
</dbReference>
<dbReference type="Gene3D" id="1.10.3080.10">
    <property type="entry name" value="Clc chloride channel"/>
    <property type="match status" value="2"/>
</dbReference>
<evidence type="ECO:0000313" key="11">
    <source>
        <dbReference type="Proteomes" id="UP000288716"/>
    </source>
</evidence>
<feature type="transmembrane region" description="Helical" evidence="9">
    <location>
        <begin position="832"/>
        <end position="856"/>
    </location>
</feature>
<dbReference type="SUPFAM" id="SSF54631">
    <property type="entry name" value="CBS-domain pair"/>
    <property type="match status" value="2"/>
</dbReference>
<dbReference type="CDD" id="cd04591">
    <property type="entry name" value="CBS_pair_voltage-gated_CLC_euk_bac"/>
    <property type="match status" value="1"/>
</dbReference>